<name>A0AAD6E3P6_9EURO</name>
<dbReference type="PANTHER" id="PTHR11802:SF131">
    <property type="entry name" value="CARBOXYPEPTIDASE"/>
    <property type="match status" value="1"/>
</dbReference>
<proteinExistence type="inferred from homology"/>
<evidence type="ECO:0000256" key="6">
    <source>
        <dbReference type="SAM" id="MobiDB-lite"/>
    </source>
</evidence>
<feature type="region of interest" description="Disordered" evidence="6">
    <location>
        <begin position="531"/>
        <end position="574"/>
    </location>
</feature>
<dbReference type="InterPro" id="IPR001563">
    <property type="entry name" value="Peptidase_S10"/>
</dbReference>
<comment type="similarity">
    <text evidence="1">Belongs to the peptidase S10 family.</text>
</comment>
<evidence type="ECO:0000256" key="2">
    <source>
        <dbReference type="ARBA" id="ARBA00022645"/>
    </source>
</evidence>
<dbReference type="Pfam" id="PF00450">
    <property type="entry name" value="Peptidase_S10"/>
    <property type="match status" value="2"/>
</dbReference>
<dbReference type="PRINTS" id="PR00724">
    <property type="entry name" value="CRBOXYPTASEC"/>
</dbReference>
<evidence type="ECO:0000256" key="1">
    <source>
        <dbReference type="ARBA" id="ARBA00009431"/>
    </source>
</evidence>
<keyword evidence="2" id="KW-0121">Carboxypeptidase</keyword>
<sequence>MRISTLIPFVLPATASFIPFGTEFARRQLPNSPTGVKTIKTANNVTIRYKEPGKEGVCETTPGVNSYAGYVDLSPTEHTFFWFFEARHDPENAPITLWLNGGPGSDSLIGLFEELGPCRVNETFETVVNPHSWNEISNLLFISQPLGTGFSYSEKEPGSLNQLTGAFQDESVAGVQGRYPVINATMIDTTNLAAEATWEVLQGFLGVCPNWIRRLNQRASICGLRAMEGKILTNPSLSCNANGNNRHYGPAFFDHFYEQNQKIANGSIDGIELEFNTLGIINGIIDESIQAPHYPEFAVHNTYGIKAVNETVYNYMKFANEMPNGCQSMIQNCKYTNRTSLTDYAICTEAGNMCRDNVESPYYAFSGRGTYDIRHPADDPTPPSYYEKYLAKDSVLNALGVDLNYTSSNSEIYYAFQQTGDFVWPNFISDLEDILSRPVRVALIYGDADYICNWFGGEAVSLATEYKDSKKFRESGYAPFLVDGVEFGETREFGNFSFTRVYEAGHEVPFYQPVASLQLFNRTLNGWEIPKGERKIRSDEGSDGPASATHTQSSVPLPSSTKVGSTKAAAPWMR</sequence>
<dbReference type="PANTHER" id="PTHR11802">
    <property type="entry name" value="SERINE PROTEASE FAMILY S10 SERINE CARBOXYPEPTIDASE"/>
    <property type="match status" value="1"/>
</dbReference>
<dbReference type="Gene3D" id="3.40.50.1820">
    <property type="entry name" value="alpha/beta hydrolase"/>
    <property type="match status" value="1"/>
</dbReference>
<dbReference type="GO" id="GO:0072330">
    <property type="term" value="P:monocarboxylic acid biosynthetic process"/>
    <property type="evidence" value="ECO:0007669"/>
    <property type="project" value="UniProtKB-ARBA"/>
</dbReference>
<evidence type="ECO:0000313" key="7">
    <source>
        <dbReference type="EMBL" id="KAJ5600126.1"/>
    </source>
</evidence>
<dbReference type="Proteomes" id="UP001216150">
    <property type="component" value="Unassembled WGS sequence"/>
</dbReference>
<dbReference type="SUPFAM" id="SSF53474">
    <property type="entry name" value="alpha/beta-Hydrolases"/>
    <property type="match status" value="1"/>
</dbReference>
<comment type="caution">
    <text evidence="7">The sequence shown here is derived from an EMBL/GenBank/DDBJ whole genome shotgun (WGS) entry which is preliminary data.</text>
</comment>
<reference evidence="7 8" key="1">
    <citation type="journal article" date="2023" name="IMA Fungus">
        <title>Comparative genomic study of the Penicillium genus elucidates a diverse pangenome and 15 lateral gene transfer events.</title>
        <authorList>
            <person name="Petersen C."/>
            <person name="Sorensen T."/>
            <person name="Nielsen M.R."/>
            <person name="Sondergaard T.E."/>
            <person name="Sorensen J.L."/>
            <person name="Fitzpatrick D.A."/>
            <person name="Frisvad J.C."/>
            <person name="Nielsen K.L."/>
        </authorList>
    </citation>
    <scope>NUCLEOTIDE SEQUENCE [LARGE SCALE GENOMIC DNA]</scope>
    <source>
        <strain evidence="7 8">IBT 29057</strain>
    </source>
</reference>
<evidence type="ECO:0000256" key="5">
    <source>
        <dbReference type="ARBA" id="ARBA00023180"/>
    </source>
</evidence>
<dbReference type="GO" id="GO:0006508">
    <property type="term" value="P:proteolysis"/>
    <property type="evidence" value="ECO:0007669"/>
    <property type="project" value="UniProtKB-KW"/>
</dbReference>
<dbReference type="AlphaFoldDB" id="A0AAD6E3P6"/>
<evidence type="ECO:0000256" key="3">
    <source>
        <dbReference type="ARBA" id="ARBA00022670"/>
    </source>
</evidence>
<dbReference type="InterPro" id="IPR029058">
    <property type="entry name" value="AB_hydrolase_fold"/>
</dbReference>
<protein>
    <recommendedName>
        <fullName evidence="9">Carboxypeptidase</fullName>
    </recommendedName>
</protein>
<feature type="compositionally biased region" description="Basic and acidic residues" evidence="6">
    <location>
        <begin position="531"/>
        <end position="540"/>
    </location>
</feature>
<gene>
    <name evidence="7" type="ORF">N7450_001193</name>
</gene>
<evidence type="ECO:0008006" key="9">
    <source>
        <dbReference type="Google" id="ProtNLM"/>
    </source>
</evidence>
<evidence type="ECO:0000313" key="8">
    <source>
        <dbReference type="Proteomes" id="UP001216150"/>
    </source>
</evidence>
<keyword evidence="4" id="KW-0378">Hydrolase</keyword>
<feature type="compositionally biased region" description="Polar residues" evidence="6">
    <location>
        <begin position="548"/>
        <end position="564"/>
    </location>
</feature>
<dbReference type="GO" id="GO:0000324">
    <property type="term" value="C:fungal-type vacuole"/>
    <property type="evidence" value="ECO:0007669"/>
    <property type="project" value="TreeGrafter"/>
</dbReference>
<keyword evidence="3" id="KW-0645">Protease</keyword>
<dbReference type="EMBL" id="JAQJAC010000001">
    <property type="protein sequence ID" value="KAJ5600126.1"/>
    <property type="molecule type" value="Genomic_DNA"/>
</dbReference>
<organism evidence="7 8">
    <name type="scientific">Penicillium hetheringtonii</name>
    <dbReference type="NCBI Taxonomy" id="911720"/>
    <lineage>
        <taxon>Eukaryota</taxon>
        <taxon>Fungi</taxon>
        <taxon>Dikarya</taxon>
        <taxon>Ascomycota</taxon>
        <taxon>Pezizomycotina</taxon>
        <taxon>Eurotiomycetes</taxon>
        <taxon>Eurotiomycetidae</taxon>
        <taxon>Eurotiales</taxon>
        <taxon>Aspergillaceae</taxon>
        <taxon>Penicillium</taxon>
    </lineage>
</organism>
<accession>A0AAD6E3P6</accession>
<keyword evidence="8" id="KW-1185">Reference proteome</keyword>
<evidence type="ECO:0000256" key="4">
    <source>
        <dbReference type="ARBA" id="ARBA00022801"/>
    </source>
</evidence>
<dbReference type="GO" id="GO:0017000">
    <property type="term" value="P:antibiotic biosynthetic process"/>
    <property type="evidence" value="ECO:0007669"/>
    <property type="project" value="UniProtKB-ARBA"/>
</dbReference>
<dbReference type="GO" id="GO:0004185">
    <property type="term" value="F:serine-type carboxypeptidase activity"/>
    <property type="evidence" value="ECO:0007669"/>
    <property type="project" value="InterPro"/>
</dbReference>
<keyword evidence="5" id="KW-0325">Glycoprotein</keyword>